<accession>A0A485LEZ0</accession>
<feature type="transmembrane region" description="Helical" evidence="4">
    <location>
        <begin position="92"/>
        <end position="111"/>
    </location>
</feature>
<dbReference type="EMBL" id="CAADRA010006836">
    <property type="protein sequence ID" value="VFT97123.1"/>
    <property type="molecule type" value="Genomic_DNA"/>
</dbReference>
<evidence type="ECO:0000313" key="6">
    <source>
        <dbReference type="EMBL" id="KAF0687945.1"/>
    </source>
</evidence>
<dbReference type="GO" id="GO:0008270">
    <property type="term" value="F:zinc ion binding"/>
    <property type="evidence" value="ECO:0007669"/>
    <property type="project" value="UniProtKB-KW"/>
</dbReference>
<dbReference type="Pfam" id="PF12906">
    <property type="entry name" value="RINGv"/>
    <property type="match status" value="1"/>
</dbReference>
<proteinExistence type="predicted"/>
<feature type="domain" description="RING-CH-type" evidence="5">
    <location>
        <begin position="7"/>
        <end position="73"/>
    </location>
</feature>
<evidence type="ECO:0000259" key="5">
    <source>
        <dbReference type="PROSITE" id="PS51292"/>
    </source>
</evidence>
<evidence type="ECO:0000313" key="7">
    <source>
        <dbReference type="EMBL" id="VFT97123.1"/>
    </source>
</evidence>
<dbReference type="Proteomes" id="UP000332933">
    <property type="component" value="Unassembled WGS sequence"/>
</dbReference>
<keyword evidence="4" id="KW-0472">Membrane</keyword>
<evidence type="ECO:0000313" key="8">
    <source>
        <dbReference type="Proteomes" id="UP000332933"/>
    </source>
</evidence>
<keyword evidence="2" id="KW-0863">Zinc-finger</keyword>
<gene>
    <name evidence="7" type="primary">Aste57867_20437</name>
    <name evidence="6" type="ORF">As57867_020371</name>
    <name evidence="7" type="ORF">ASTE57867_20437</name>
</gene>
<dbReference type="Gene3D" id="3.30.40.10">
    <property type="entry name" value="Zinc/RING finger domain, C3HC4 (zinc finger)"/>
    <property type="match status" value="1"/>
</dbReference>
<keyword evidence="4" id="KW-1133">Transmembrane helix</keyword>
<reference evidence="7 8" key="1">
    <citation type="submission" date="2019-03" db="EMBL/GenBank/DDBJ databases">
        <authorList>
            <person name="Gaulin E."/>
            <person name="Dumas B."/>
        </authorList>
    </citation>
    <scope>NUCLEOTIDE SEQUENCE [LARGE SCALE GENOMIC DNA]</scope>
    <source>
        <strain evidence="7">CBS 568.67</strain>
    </source>
</reference>
<name>A0A485LEZ0_9STRA</name>
<dbReference type="InterPro" id="IPR013083">
    <property type="entry name" value="Znf_RING/FYVE/PHD"/>
</dbReference>
<sequence length="198" mass="21866">MVAEVPSTDDVSPCCYICTESTNARAGDLMELMAPCACRTFVHRVCLDNWRRVSTAASSATHCRTCKSAFEMEFHVNVAETARDFLSWLGRALRLTLVIIAVAMAVGLVSWKWHSLDDAEKLEKLTTCVSHAAFIPLWDACSPFIFDILGRCLATVGLAPIELLAEPIPWPIVTTFRRVRNLRPIATVNQANIASPSE</sequence>
<dbReference type="PANTHER" id="PTHR46347:SF1">
    <property type="entry name" value="RING_FYVE_PHD ZINC FINGER SUPERFAMILY PROTEIN"/>
    <property type="match status" value="1"/>
</dbReference>
<dbReference type="SMART" id="SM00744">
    <property type="entry name" value="RINGv"/>
    <property type="match status" value="1"/>
</dbReference>
<dbReference type="PANTHER" id="PTHR46347">
    <property type="entry name" value="RING/FYVE/PHD ZINC FINGER SUPERFAMILY PROTEIN"/>
    <property type="match status" value="1"/>
</dbReference>
<dbReference type="PROSITE" id="PS51292">
    <property type="entry name" value="ZF_RING_CH"/>
    <property type="match status" value="1"/>
</dbReference>
<evidence type="ECO:0000256" key="4">
    <source>
        <dbReference type="SAM" id="Phobius"/>
    </source>
</evidence>
<dbReference type="OrthoDB" id="2154780at2759"/>
<evidence type="ECO:0000256" key="3">
    <source>
        <dbReference type="ARBA" id="ARBA00022833"/>
    </source>
</evidence>
<keyword evidence="8" id="KW-1185">Reference proteome</keyword>
<protein>
    <submittedName>
        <fullName evidence="7">Aste57867_20437 protein</fullName>
    </submittedName>
</protein>
<dbReference type="InterPro" id="IPR011016">
    <property type="entry name" value="Znf_RING-CH"/>
</dbReference>
<dbReference type="EMBL" id="VJMH01006813">
    <property type="protein sequence ID" value="KAF0687945.1"/>
    <property type="molecule type" value="Genomic_DNA"/>
</dbReference>
<keyword evidence="1" id="KW-0479">Metal-binding</keyword>
<reference evidence="6" key="2">
    <citation type="submission" date="2019-06" db="EMBL/GenBank/DDBJ databases">
        <title>Genomics analysis of Aphanomyces spp. identifies a new class of oomycete effector associated with host adaptation.</title>
        <authorList>
            <person name="Gaulin E."/>
        </authorList>
    </citation>
    <scope>NUCLEOTIDE SEQUENCE</scope>
    <source>
        <strain evidence="6">CBS 578.67</strain>
    </source>
</reference>
<dbReference type="AlphaFoldDB" id="A0A485LEZ0"/>
<keyword evidence="3" id="KW-0862">Zinc</keyword>
<evidence type="ECO:0000256" key="2">
    <source>
        <dbReference type="ARBA" id="ARBA00022771"/>
    </source>
</evidence>
<dbReference type="SUPFAM" id="SSF57850">
    <property type="entry name" value="RING/U-box"/>
    <property type="match status" value="1"/>
</dbReference>
<organism evidence="7 8">
    <name type="scientific">Aphanomyces stellatus</name>
    <dbReference type="NCBI Taxonomy" id="120398"/>
    <lineage>
        <taxon>Eukaryota</taxon>
        <taxon>Sar</taxon>
        <taxon>Stramenopiles</taxon>
        <taxon>Oomycota</taxon>
        <taxon>Saprolegniomycetes</taxon>
        <taxon>Saprolegniales</taxon>
        <taxon>Verrucalvaceae</taxon>
        <taxon>Aphanomyces</taxon>
    </lineage>
</organism>
<evidence type="ECO:0000256" key="1">
    <source>
        <dbReference type="ARBA" id="ARBA00022723"/>
    </source>
</evidence>
<keyword evidence="4" id="KW-0812">Transmembrane</keyword>